<evidence type="ECO:0000313" key="6">
    <source>
        <dbReference type="Proteomes" id="UP000824540"/>
    </source>
</evidence>
<dbReference type="InterPro" id="IPR048657">
    <property type="entry name" value="GREB1-like_cpSF2"/>
</dbReference>
<feature type="compositionally biased region" description="Low complexity" evidence="1">
    <location>
        <begin position="143"/>
        <end position="162"/>
    </location>
</feature>
<dbReference type="PANTHER" id="PTHR15720:SF13">
    <property type="entry name" value="PROTEIN GREB1"/>
    <property type="match status" value="1"/>
</dbReference>
<feature type="region of interest" description="Disordered" evidence="1">
    <location>
        <begin position="60"/>
        <end position="79"/>
    </location>
</feature>
<protein>
    <recommendedName>
        <fullName evidence="7">GREB1</fullName>
    </recommendedName>
</protein>
<evidence type="ECO:0008006" key="7">
    <source>
        <dbReference type="Google" id="ProtNLM"/>
    </source>
</evidence>
<name>A0A8T2P832_9TELE</name>
<dbReference type="EMBL" id="JAFBMS010000019">
    <property type="protein sequence ID" value="KAG9344787.1"/>
    <property type="molecule type" value="Genomic_DNA"/>
</dbReference>
<feature type="domain" description="GREB1 N-terminal" evidence="2">
    <location>
        <begin position="1"/>
        <end position="59"/>
    </location>
</feature>
<keyword evidence="6" id="KW-1185">Reference proteome</keyword>
<organism evidence="5 6">
    <name type="scientific">Albula glossodonta</name>
    <name type="common">roundjaw bonefish</name>
    <dbReference type="NCBI Taxonomy" id="121402"/>
    <lineage>
        <taxon>Eukaryota</taxon>
        <taxon>Metazoa</taxon>
        <taxon>Chordata</taxon>
        <taxon>Craniata</taxon>
        <taxon>Vertebrata</taxon>
        <taxon>Euteleostomi</taxon>
        <taxon>Actinopterygii</taxon>
        <taxon>Neopterygii</taxon>
        <taxon>Teleostei</taxon>
        <taxon>Albuliformes</taxon>
        <taxon>Albulidae</taxon>
        <taxon>Albula</taxon>
    </lineage>
</organism>
<feature type="region of interest" description="Disordered" evidence="1">
    <location>
        <begin position="89"/>
        <end position="166"/>
    </location>
</feature>
<dbReference type="Pfam" id="PF20692">
    <property type="entry name" value="cpSF2-GREB1"/>
    <property type="match status" value="1"/>
</dbReference>
<dbReference type="InterPro" id="IPR028422">
    <property type="entry name" value="GREB1"/>
</dbReference>
<dbReference type="PANTHER" id="PTHR15720">
    <property type="entry name" value="GREB1-RELATED"/>
    <property type="match status" value="1"/>
</dbReference>
<evidence type="ECO:0000313" key="5">
    <source>
        <dbReference type="EMBL" id="KAG9344787.1"/>
    </source>
</evidence>
<reference evidence="5" key="1">
    <citation type="thesis" date="2021" institute="BYU ScholarsArchive" country="Provo, UT, USA">
        <title>Applications of and Algorithms for Genome Assembly and Genomic Analyses with an Emphasis on Marine Teleosts.</title>
        <authorList>
            <person name="Pickett B.D."/>
        </authorList>
    </citation>
    <scope>NUCLEOTIDE SEQUENCE</scope>
    <source>
        <strain evidence="5">HI-2016</strain>
    </source>
</reference>
<dbReference type="InterPro" id="IPR046926">
    <property type="entry name" value="GREB1_N"/>
</dbReference>
<feature type="compositionally biased region" description="Polar residues" evidence="1">
    <location>
        <begin position="120"/>
        <end position="133"/>
    </location>
</feature>
<dbReference type="AlphaFoldDB" id="A0A8T2P832"/>
<evidence type="ECO:0000259" key="4">
    <source>
        <dbReference type="Pfam" id="PF20692"/>
    </source>
</evidence>
<dbReference type="InterPro" id="IPR048659">
    <property type="entry name" value="GREB1-like_2nd"/>
</dbReference>
<sequence length="652" mass="72068">FSGNCVGCGEKGFRYFTEFCNHINLKLTTQPKKQKHLQYYLYRNAQGVLVKGPAICWRGGDSRSRQSTSNPSVGHMTSEPPLLAELTSTADTSTPMNAPTAPLTNGRHHPVSQHPSHQPAQTVQGPGTMTNSGPPKKRHKSWSSESAATTETPSKTTAPTPANDTKTAEYGTQMYVTQGSLQETVLSVTVPDHLLQTCKLQPVILKGHGTLPPLYGNVSDVKVSSQLKDCYRSCHALPRLYEHYRATPIQPLSTEMQVLLTVYYLVQLGPDQIPLMDDLEQIFIRSWRESHLCQQPHTQPVAPPPGPAQPVSATQLPWLAKLATSSSGDAVLSAKEISQELAAGMEGELGALLHSLDGDVDSLLETIKVEKNVSLPPPRGLEPSHGTDNATCTEFEADWHQIRPVQLAVARKLLSHVCAIADSSTQNLDLGSFHKVEFLIFTPPSEAAFQQTVLHLWKSGVLRELCLEKECLSQKEAEQYVVKLDPDAQDKINQFIQNSKKNPYTLFILVHDHAHWDINRSGKMFRGGDPESGIVDSLLNCPDVWDAPNILTLHVTSFPYALQTQCTRISPYNEIHWPSANNIDMDLYHEKTKYFGVSEFLESAQSGNGQSLLRYDSAFENMAATLGESTVIVLYTHWSRNVAWQGLALLLV</sequence>
<accession>A0A8T2P832</accession>
<evidence type="ECO:0000259" key="2">
    <source>
        <dbReference type="Pfam" id="PF15782"/>
    </source>
</evidence>
<dbReference type="Proteomes" id="UP000824540">
    <property type="component" value="Unassembled WGS sequence"/>
</dbReference>
<dbReference type="Pfam" id="PF15782">
    <property type="entry name" value="GREB1_N"/>
    <property type="match status" value="1"/>
</dbReference>
<evidence type="ECO:0000259" key="3">
    <source>
        <dbReference type="Pfam" id="PF20688"/>
    </source>
</evidence>
<feature type="domain" description="GREB1-like circularly permuted SF2 helicase" evidence="4">
    <location>
        <begin position="400"/>
        <end position="628"/>
    </location>
</feature>
<feature type="non-terminal residue" evidence="5">
    <location>
        <position position="1"/>
    </location>
</feature>
<proteinExistence type="predicted"/>
<feature type="domain" description="GREB1-like second" evidence="3">
    <location>
        <begin position="127"/>
        <end position="353"/>
    </location>
</feature>
<dbReference type="Pfam" id="PF20688">
    <property type="entry name" value="GREB1_2nd"/>
    <property type="match status" value="1"/>
</dbReference>
<comment type="caution">
    <text evidence="5">The sequence shown here is derived from an EMBL/GenBank/DDBJ whole genome shotgun (WGS) entry which is preliminary data.</text>
</comment>
<evidence type="ECO:0000256" key="1">
    <source>
        <dbReference type="SAM" id="MobiDB-lite"/>
    </source>
</evidence>
<gene>
    <name evidence="5" type="ORF">JZ751_010474</name>
</gene>
<dbReference type="OrthoDB" id="8939775at2759"/>